<dbReference type="Proteomes" id="UP001295684">
    <property type="component" value="Unassembled WGS sequence"/>
</dbReference>
<evidence type="ECO:0000256" key="2">
    <source>
        <dbReference type="PROSITE-ProRule" id="PRU00176"/>
    </source>
</evidence>
<evidence type="ECO:0000313" key="6">
    <source>
        <dbReference type="Proteomes" id="UP001295684"/>
    </source>
</evidence>
<feature type="compositionally biased region" description="Basic residues" evidence="3">
    <location>
        <begin position="36"/>
        <end position="46"/>
    </location>
</feature>
<feature type="compositionally biased region" description="Basic and acidic residues" evidence="3">
    <location>
        <begin position="1"/>
        <end position="21"/>
    </location>
</feature>
<dbReference type="SMART" id="SM00360">
    <property type="entry name" value="RRM"/>
    <property type="match status" value="1"/>
</dbReference>
<dbReference type="AlphaFoldDB" id="A0AAD1XYY6"/>
<reference evidence="5" key="1">
    <citation type="submission" date="2023-07" db="EMBL/GenBank/DDBJ databases">
        <authorList>
            <consortium name="AG Swart"/>
            <person name="Singh M."/>
            <person name="Singh A."/>
            <person name="Seah K."/>
            <person name="Emmerich C."/>
        </authorList>
    </citation>
    <scope>NUCLEOTIDE SEQUENCE</scope>
    <source>
        <strain evidence="5">DP1</strain>
    </source>
</reference>
<organism evidence="5 6">
    <name type="scientific">Euplotes crassus</name>
    <dbReference type="NCBI Taxonomy" id="5936"/>
    <lineage>
        <taxon>Eukaryota</taxon>
        <taxon>Sar</taxon>
        <taxon>Alveolata</taxon>
        <taxon>Ciliophora</taxon>
        <taxon>Intramacronucleata</taxon>
        <taxon>Spirotrichea</taxon>
        <taxon>Hypotrichia</taxon>
        <taxon>Euplotida</taxon>
        <taxon>Euplotidae</taxon>
        <taxon>Moneuplotes</taxon>
    </lineage>
</organism>
<evidence type="ECO:0000256" key="3">
    <source>
        <dbReference type="SAM" id="MobiDB-lite"/>
    </source>
</evidence>
<dbReference type="InterPro" id="IPR035979">
    <property type="entry name" value="RBD_domain_sf"/>
</dbReference>
<comment type="caution">
    <text evidence="5">The sequence shown here is derived from an EMBL/GenBank/DDBJ whole genome shotgun (WGS) entry which is preliminary data.</text>
</comment>
<dbReference type="EMBL" id="CAMPGE010023589">
    <property type="protein sequence ID" value="CAI2381509.1"/>
    <property type="molecule type" value="Genomic_DNA"/>
</dbReference>
<dbReference type="Pfam" id="PF00076">
    <property type="entry name" value="RRM_1"/>
    <property type="match status" value="1"/>
</dbReference>
<dbReference type="SUPFAM" id="SSF54928">
    <property type="entry name" value="RNA-binding domain, RBD"/>
    <property type="match status" value="1"/>
</dbReference>
<feature type="domain" description="RRM" evidence="4">
    <location>
        <begin position="87"/>
        <end position="163"/>
    </location>
</feature>
<dbReference type="InterPro" id="IPR012677">
    <property type="entry name" value="Nucleotide-bd_a/b_plait_sf"/>
</dbReference>
<evidence type="ECO:0000259" key="4">
    <source>
        <dbReference type="PROSITE" id="PS50102"/>
    </source>
</evidence>
<dbReference type="GO" id="GO:0003729">
    <property type="term" value="F:mRNA binding"/>
    <property type="evidence" value="ECO:0007669"/>
    <property type="project" value="TreeGrafter"/>
</dbReference>
<protein>
    <recommendedName>
        <fullName evidence="4">RRM domain-containing protein</fullName>
    </recommendedName>
</protein>
<dbReference type="InterPro" id="IPR051229">
    <property type="entry name" value="ALYREF_mRNA_export"/>
</dbReference>
<dbReference type="GO" id="GO:0005634">
    <property type="term" value="C:nucleus"/>
    <property type="evidence" value="ECO:0007669"/>
    <property type="project" value="TreeGrafter"/>
</dbReference>
<dbReference type="Gene3D" id="3.30.70.330">
    <property type="match status" value="1"/>
</dbReference>
<dbReference type="CDD" id="cd00590">
    <property type="entry name" value="RRM_SF"/>
    <property type="match status" value="1"/>
</dbReference>
<dbReference type="PANTHER" id="PTHR19965">
    <property type="entry name" value="RNA AND EXPORT FACTOR BINDING PROTEIN"/>
    <property type="match status" value="1"/>
</dbReference>
<feature type="region of interest" description="Disordered" evidence="3">
    <location>
        <begin position="64"/>
        <end position="84"/>
    </location>
</feature>
<sequence>MVKQHKDLDKTLDELVKEDKKKKATAKHQQGGFKNVNRKKQKKNHVVNKRKEKVVYTKKIVFNGDRKHRRERKTDRQRGNSNGARSKILQVGNLDFKVSCEDLQDIFSKCGAVQSVIMEKNAKGKFLGVADICYSNPKEAEKALKYFSNAELDGRVLCISYKH</sequence>
<dbReference type="GO" id="GO:0006406">
    <property type="term" value="P:mRNA export from nucleus"/>
    <property type="evidence" value="ECO:0007669"/>
    <property type="project" value="TreeGrafter"/>
</dbReference>
<accession>A0AAD1XYY6</accession>
<proteinExistence type="predicted"/>
<keyword evidence="6" id="KW-1185">Reference proteome</keyword>
<gene>
    <name evidence="5" type="ORF">ECRASSUSDP1_LOCUS22965</name>
</gene>
<evidence type="ECO:0000313" key="5">
    <source>
        <dbReference type="EMBL" id="CAI2381509.1"/>
    </source>
</evidence>
<evidence type="ECO:0000256" key="1">
    <source>
        <dbReference type="ARBA" id="ARBA00022884"/>
    </source>
</evidence>
<dbReference type="InterPro" id="IPR000504">
    <property type="entry name" value="RRM_dom"/>
</dbReference>
<name>A0AAD1XYY6_EUPCR</name>
<keyword evidence="1 2" id="KW-0694">RNA-binding</keyword>
<feature type="region of interest" description="Disordered" evidence="3">
    <location>
        <begin position="1"/>
        <end position="46"/>
    </location>
</feature>
<dbReference type="PROSITE" id="PS50102">
    <property type="entry name" value="RRM"/>
    <property type="match status" value="1"/>
</dbReference>
<dbReference type="PANTHER" id="PTHR19965:SF82">
    <property type="entry name" value="THO COMPLEX SUBUNIT 4"/>
    <property type="match status" value="1"/>
</dbReference>